<dbReference type="InterPro" id="IPR004307">
    <property type="entry name" value="TspO_MBR"/>
</dbReference>
<evidence type="ECO:0000256" key="2">
    <source>
        <dbReference type="ARBA" id="ARBA00007524"/>
    </source>
</evidence>
<proteinExistence type="inferred from homology"/>
<comment type="subcellular location">
    <subcellularLocation>
        <location evidence="1">Membrane</location>
        <topology evidence="1">Multi-pass membrane protein</topology>
    </subcellularLocation>
</comment>
<comment type="caution">
    <text evidence="7">The sequence shown here is derived from an EMBL/GenBank/DDBJ whole genome shotgun (WGS) entry which is preliminary data.</text>
</comment>
<protein>
    <submittedName>
        <fullName evidence="7">Tryptophan-rich sensory protein</fullName>
    </submittedName>
</protein>
<keyword evidence="4 6" id="KW-1133">Transmembrane helix</keyword>
<dbReference type="InterPro" id="IPR038330">
    <property type="entry name" value="TspO/MBR-related_sf"/>
</dbReference>
<dbReference type="AlphaFoldDB" id="A0A426TZ64"/>
<gene>
    <name evidence="7" type="ORF">EI684_11530</name>
</gene>
<evidence type="ECO:0000256" key="1">
    <source>
        <dbReference type="ARBA" id="ARBA00004141"/>
    </source>
</evidence>
<dbReference type="PANTHER" id="PTHR33802:SF1">
    <property type="entry name" value="XK-RELATED PROTEIN"/>
    <property type="match status" value="1"/>
</dbReference>
<feature type="transmembrane region" description="Helical" evidence="6">
    <location>
        <begin position="228"/>
        <end position="249"/>
    </location>
</feature>
<dbReference type="PANTHER" id="PTHR33802">
    <property type="entry name" value="SI:CH211-161H7.5-RELATED"/>
    <property type="match status" value="1"/>
</dbReference>
<keyword evidence="5 6" id="KW-0472">Membrane</keyword>
<dbReference type="GO" id="GO:0016020">
    <property type="term" value="C:membrane"/>
    <property type="evidence" value="ECO:0007669"/>
    <property type="project" value="UniProtKB-SubCell"/>
</dbReference>
<evidence type="ECO:0000256" key="4">
    <source>
        <dbReference type="ARBA" id="ARBA00022989"/>
    </source>
</evidence>
<feature type="transmembrane region" description="Helical" evidence="6">
    <location>
        <begin position="150"/>
        <end position="170"/>
    </location>
</feature>
<sequence length="255" mass="26949">MTTASTNDLARQGAVVAALGATVAMNTLANTLPLNGQKTGDISKRFPLMITPPGYVFSIWGLIYTGLITYAVYQALPAQRDQERLRRIAAPFIVSCVANSLWLVLWHHNKPKATVPVMLTLLASLITIDRRIGPAKDLTSDERIFVRTPFSIYLGWVSVATIVNITVALYDAGWDGCGVPPEAWTAGLLGTAGGLAATMGVKEGDVPFPLVVAWASSGIARKNADVPLVASMGWAVTALGIFAAIAAAMQGKQGV</sequence>
<name>A0A426TZ64_9CHLR</name>
<evidence type="ECO:0000313" key="7">
    <source>
        <dbReference type="EMBL" id="RRR71519.1"/>
    </source>
</evidence>
<evidence type="ECO:0000313" key="8">
    <source>
        <dbReference type="Proteomes" id="UP000280307"/>
    </source>
</evidence>
<comment type="similarity">
    <text evidence="2">Belongs to the TspO/BZRP family.</text>
</comment>
<evidence type="ECO:0000256" key="3">
    <source>
        <dbReference type="ARBA" id="ARBA00022692"/>
    </source>
</evidence>
<accession>A0A426TZ64</accession>
<organism evidence="7 8">
    <name type="scientific">Candidatus Viridilinea halotolerans</name>
    <dbReference type="NCBI Taxonomy" id="2491704"/>
    <lineage>
        <taxon>Bacteria</taxon>
        <taxon>Bacillati</taxon>
        <taxon>Chloroflexota</taxon>
        <taxon>Chloroflexia</taxon>
        <taxon>Chloroflexales</taxon>
        <taxon>Chloroflexineae</taxon>
        <taxon>Oscillochloridaceae</taxon>
        <taxon>Candidatus Viridilinea</taxon>
    </lineage>
</organism>
<feature type="transmembrane region" description="Helical" evidence="6">
    <location>
        <begin position="55"/>
        <end position="76"/>
    </location>
</feature>
<dbReference type="Proteomes" id="UP000280307">
    <property type="component" value="Unassembled WGS sequence"/>
</dbReference>
<evidence type="ECO:0000256" key="5">
    <source>
        <dbReference type="ARBA" id="ARBA00023136"/>
    </source>
</evidence>
<dbReference type="EMBL" id="RSAS01000444">
    <property type="protein sequence ID" value="RRR71519.1"/>
    <property type="molecule type" value="Genomic_DNA"/>
</dbReference>
<keyword evidence="3 6" id="KW-0812">Transmembrane</keyword>
<reference evidence="7 8" key="1">
    <citation type="submission" date="2018-12" db="EMBL/GenBank/DDBJ databases">
        <title>Genome Sequence of Candidatus Viridilinea halotolerans isolated from saline sulfide-rich spring.</title>
        <authorList>
            <person name="Grouzdev D.S."/>
            <person name="Burganskaya E.I."/>
            <person name="Krutkina M.S."/>
            <person name="Sukhacheva M.V."/>
            <person name="Gorlenko V.M."/>
        </authorList>
    </citation>
    <scope>NUCLEOTIDE SEQUENCE [LARGE SCALE GENOMIC DNA]</scope>
    <source>
        <strain evidence="7">Chok-6</strain>
    </source>
</reference>
<dbReference type="Gene3D" id="1.20.1260.100">
    <property type="entry name" value="TspO/MBR protein"/>
    <property type="match status" value="1"/>
</dbReference>
<dbReference type="Pfam" id="PF03073">
    <property type="entry name" value="TspO_MBR"/>
    <property type="match status" value="1"/>
</dbReference>
<evidence type="ECO:0000256" key="6">
    <source>
        <dbReference type="SAM" id="Phobius"/>
    </source>
</evidence>